<evidence type="ECO:0000256" key="2">
    <source>
        <dbReference type="PIRNR" id="PIRNR003107"/>
    </source>
</evidence>
<evidence type="ECO:0000313" key="5">
    <source>
        <dbReference type="Proteomes" id="UP001596492"/>
    </source>
</evidence>
<dbReference type="InterPro" id="IPR026022">
    <property type="entry name" value="PhoU_dom"/>
</dbReference>
<dbReference type="SUPFAM" id="SSF109755">
    <property type="entry name" value="PhoU-like"/>
    <property type="match status" value="1"/>
</dbReference>
<dbReference type="EMBL" id="JBHTBR010000005">
    <property type="protein sequence ID" value="MFC7291976.1"/>
    <property type="molecule type" value="Genomic_DNA"/>
</dbReference>
<gene>
    <name evidence="4" type="primary">phoU</name>
    <name evidence="4" type="ORF">ACFQS8_10145</name>
</gene>
<dbReference type="Gene3D" id="1.20.58.220">
    <property type="entry name" value="Phosphate transport system protein phou homolog 2, domain 2"/>
    <property type="match status" value="1"/>
</dbReference>
<keyword evidence="5" id="KW-1185">Reference proteome</keyword>
<keyword evidence="2" id="KW-0963">Cytoplasm</keyword>
<comment type="function">
    <text evidence="2">Plays a role in the regulation of phosphate uptake.</text>
</comment>
<proteinExistence type="inferred from homology"/>
<comment type="caution">
    <text evidence="4">The sequence shown here is derived from an EMBL/GenBank/DDBJ whole genome shotgun (WGS) entry which is preliminary data.</text>
</comment>
<dbReference type="PANTHER" id="PTHR42930">
    <property type="entry name" value="PHOSPHATE-SPECIFIC TRANSPORT SYSTEM ACCESSORY PROTEIN PHOU"/>
    <property type="match status" value="1"/>
</dbReference>
<sequence length="227" mass="25650">MNSQSVLNISNELELLTGELAGMGGLVEDMLSDALSAVITYDVELALEVVDRDGQLDKLKAKVEHKIFDLIERRQLKGQDLRQALASMKVAVELRRIGGLSRSIAKRTSQLKDYERSDQTKSLARMGRLVSSQLKRVLDAYGVQDIESALDVRERDEEVDEFYNSIFRIMVTYMMEDGRKIGACAHFMFMAKKLERAGDHCSQIAEIIHYSVTGEYPAIERSKVDEL</sequence>
<comment type="subcellular location">
    <subcellularLocation>
        <location evidence="2">Cytoplasm</location>
    </subcellularLocation>
</comment>
<evidence type="ECO:0000259" key="3">
    <source>
        <dbReference type="Pfam" id="PF01895"/>
    </source>
</evidence>
<dbReference type="RefSeq" id="WP_382167219.1">
    <property type="nucleotide sequence ID" value="NZ_JBHTBR010000005.1"/>
</dbReference>
<keyword evidence="2" id="KW-0592">Phosphate transport</keyword>
<comment type="similarity">
    <text evidence="1 2">Belongs to the PhoU family.</text>
</comment>
<accession>A0ABW2IM83</accession>
<dbReference type="PIRSF" id="PIRSF003107">
    <property type="entry name" value="PhoU"/>
    <property type="match status" value="1"/>
</dbReference>
<dbReference type="InterPro" id="IPR038078">
    <property type="entry name" value="PhoU-like_sf"/>
</dbReference>
<dbReference type="Pfam" id="PF01895">
    <property type="entry name" value="PhoU"/>
    <property type="match status" value="2"/>
</dbReference>
<reference evidence="5" key="1">
    <citation type="journal article" date="2019" name="Int. J. Syst. Evol. Microbiol.">
        <title>The Global Catalogue of Microorganisms (GCM) 10K type strain sequencing project: providing services to taxonomists for standard genome sequencing and annotation.</title>
        <authorList>
            <consortium name="The Broad Institute Genomics Platform"/>
            <consortium name="The Broad Institute Genome Sequencing Center for Infectious Disease"/>
            <person name="Wu L."/>
            <person name="Ma J."/>
        </authorList>
    </citation>
    <scope>NUCLEOTIDE SEQUENCE [LARGE SCALE GENOMIC DNA]</scope>
    <source>
        <strain evidence="5">CCUG 51308</strain>
    </source>
</reference>
<dbReference type="NCBIfam" id="TIGR02135">
    <property type="entry name" value="phoU_full"/>
    <property type="match status" value="1"/>
</dbReference>
<dbReference type="InterPro" id="IPR028366">
    <property type="entry name" value="PhoU"/>
</dbReference>
<feature type="domain" description="PhoU" evidence="3">
    <location>
        <begin position="123"/>
        <end position="208"/>
    </location>
</feature>
<comment type="subunit">
    <text evidence="2">Homodimer.</text>
</comment>
<evidence type="ECO:0000256" key="1">
    <source>
        <dbReference type="ARBA" id="ARBA00008107"/>
    </source>
</evidence>
<organism evidence="4 5">
    <name type="scientific">Hirschia litorea</name>
    <dbReference type="NCBI Taxonomy" id="1199156"/>
    <lineage>
        <taxon>Bacteria</taxon>
        <taxon>Pseudomonadati</taxon>
        <taxon>Pseudomonadota</taxon>
        <taxon>Alphaproteobacteria</taxon>
        <taxon>Hyphomonadales</taxon>
        <taxon>Hyphomonadaceae</taxon>
        <taxon>Hirschia</taxon>
    </lineage>
</organism>
<dbReference type="Proteomes" id="UP001596492">
    <property type="component" value="Unassembled WGS sequence"/>
</dbReference>
<name>A0ABW2IM83_9PROT</name>
<keyword evidence="2" id="KW-0813">Transport</keyword>
<evidence type="ECO:0000313" key="4">
    <source>
        <dbReference type="EMBL" id="MFC7291976.1"/>
    </source>
</evidence>
<dbReference type="PANTHER" id="PTHR42930:SF3">
    <property type="entry name" value="PHOSPHATE-SPECIFIC TRANSPORT SYSTEM ACCESSORY PROTEIN PHOU"/>
    <property type="match status" value="1"/>
</dbReference>
<protein>
    <recommendedName>
        <fullName evidence="2">Phosphate-specific transport system accessory protein PhoU</fullName>
    </recommendedName>
</protein>
<feature type="domain" description="PhoU" evidence="3">
    <location>
        <begin position="22"/>
        <end position="108"/>
    </location>
</feature>